<dbReference type="SUPFAM" id="SSF56112">
    <property type="entry name" value="Protein kinase-like (PK-like)"/>
    <property type="match status" value="1"/>
</dbReference>
<feature type="region of interest" description="Disordered" evidence="5">
    <location>
        <begin position="289"/>
        <end position="384"/>
    </location>
</feature>
<dbReference type="GO" id="GO:0004674">
    <property type="term" value="F:protein serine/threonine kinase activity"/>
    <property type="evidence" value="ECO:0007669"/>
    <property type="project" value="TreeGrafter"/>
</dbReference>
<dbReference type="InterPro" id="IPR008266">
    <property type="entry name" value="Tyr_kinase_AS"/>
</dbReference>
<dbReference type="EMBL" id="KN837148">
    <property type="protein sequence ID" value="KIJ39890.1"/>
    <property type="molecule type" value="Genomic_DNA"/>
</dbReference>
<protein>
    <submittedName>
        <fullName evidence="7">Unplaced genomic scaffold SPHSTscaffold_73, whole genome shotgun sequence</fullName>
    </submittedName>
</protein>
<name>A0A0C9VP65_SPHS4</name>
<evidence type="ECO:0000256" key="3">
    <source>
        <dbReference type="ARBA" id="ARBA00022777"/>
    </source>
</evidence>
<dbReference type="GO" id="GO:0005524">
    <property type="term" value="F:ATP binding"/>
    <property type="evidence" value="ECO:0007669"/>
    <property type="project" value="UniProtKB-KW"/>
</dbReference>
<feature type="compositionally biased region" description="Pro residues" evidence="5">
    <location>
        <begin position="62"/>
        <end position="72"/>
    </location>
</feature>
<dbReference type="PROSITE" id="PS50011">
    <property type="entry name" value="PROTEIN_KINASE_DOM"/>
    <property type="match status" value="1"/>
</dbReference>
<dbReference type="AlphaFoldDB" id="A0A0C9VP65"/>
<proteinExistence type="predicted"/>
<keyword evidence="1" id="KW-0808">Transferase</keyword>
<dbReference type="HOGENOM" id="CLU_704058_0_0_1"/>
<feature type="region of interest" description="Disordered" evidence="5">
    <location>
        <begin position="57"/>
        <end position="81"/>
    </location>
</feature>
<dbReference type="Proteomes" id="UP000054279">
    <property type="component" value="Unassembled WGS sequence"/>
</dbReference>
<dbReference type="OrthoDB" id="1668230at2759"/>
<dbReference type="Pfam" id="PF00069">
    <property type="entry name" value="Pkinase"/>
    <property type="match status" value="1"/>
</dbReference>
<keyword evidence="2" id="KW-0547">Nucleotide-binding</keyword>
<dbReference type="PANTHER" id="PTHR44329">
    <property type="entry name" value="SERINE/THREONINE-PROTEIN KINASE TNNI3K-RELATED"/>
    <property type="match status" value="1"/>
</dbReference>
<evidence type="ECO:0000256" key="5">
    <source>
        <dbReference type="SAM" id="MobiDB-lite"/>
    </source>
</evidence>
<dbReference type="PROSITE" id="PS00109">
    <property type="entry name" value="PROTEIN_KINASE_TYR"/>
    <property type="match status" value="1"/>
</dbReference>
<accession>A0A0C9VP65</accession>
<keyword evidence="4" id="KW-0067">ATP-binding</keyword>
<feature type="region of interest" description="Disordered" evidence="5">
    <location>
        <begin position="1"/>
        <end position="42"/>
    </location>
</feature>
<sequence length="469" mass="51852">MWSTFQQVTNGSPATSHHTVSAAPAMKRKSSATVLDQHGKSQRVTLTSKHNWWLIDVEEDNTPPPPPPPPRPSIDLTDRVPVDVSPPHFQAPAHPSSIFAHPTGSHSNTFTHQTHSLLHSVPSSTATSTFPAPSNPTARLLPFSSGSTSELFKCIVKKPAIVQLEINGEMQTNAPDVMLQFLAELRVYSTLKGHRNFPAYLGSLEGVGMVIELIEGRSLLDVLRETKTKDGGLSSSVKVKYWDQMVDGLTYLHSFGLSHGDLSLLNVLVTRTNTLKILDFGRSTSIESQFIPPSEPLPEPDVSVFAPSQPTPPPSYSQSRHHSYGFGYDSHRPTISRTTTQSNGHKHRSITLSLPSPSSSPPSSRPSTPRQEVKPKIEQIHPGTRPFTAPEILREECTDPILADAYSFGMMMFCVDLGGLVDIDQQKQRNGEVPDLRGCEMFGDRLEMFLADVWERKRIGREDFMERTP</sequence>
<evidence type="ECO:0000256" key="4">
    <source>
        <dbReference type="ARBA" id="ARBA00022840"/>
    </source>
</evidence>
<gene>
    <name evidence="7" type="ORF">M422DRAFT_32495</name>
</gene>
<evidence type="ECO:0000259" key="6">
    <source>
        <dbReference type="PROSITE" id="PS50011"/>
    </source>
</evidence>
<dbReference type="Gene3D" id="1.10.510.10">
    <property type="entry name" value="Transferase(Phosphotransferase) domain 1"/>
    <property type="match status" value="1"/>
</dbReference>
<reference evidence="7 8" key="1">
    <citation type="submission" date="2014-06" db="EMBL/GenBank/DDBJ databases">
        <title>Evolutionary Origins and Diversification of the Mycorrhizal Mutualists.</title>
        <authorList>
            <consortium name="DOE Joint Genome Institute"/>
            <consortium name="Mycorrhizal Genomics Consortium"/>
            <person name="Kohler A."/>
            <person name="Kuo A."/>
            <person name="Nagy L.G."/>
            <person name="Floudas D."/>
            <person name="Copeland A."/>
            <person name="Barry K.W."/>
            <person name="Cichocki N."/>
            <person name="Veneault-Fourrey C."/>
            <person name="LaButti K."/>
            <person name="Lindquist E.A."/>
            <person name="Lipzen A."/>
            <person name="Lundell T."/>
            <person name="Morin E."/>
            <person name="Murat C."/>
            <person name="Riley R."/>
            <person name="Ohm R."/>
            <person name="Sun H."/>
            <person name="Tunlid A."/>
            <person name="Henrissat B."/>
            <person name="Grigoriev I.V."/>
            <person name="Hibbett D.S."/>
            <person name="Martin F."/>
        </authorList>
    </citation>
    <scope>NUCLEOTIDE SEQUENCE [LARGE SCALE GENOMIC DNA]</scope>
    <source>
        <strain evidence="7 8">SS14</strain>
    </source>
</reference>
<evidence type="ECO:0000256" key="2">
    <source>
        <dbReference type="ARBA" id="ARBA00022741"/>
    </source>
</evidence>
<evidence type="ECO:0000313" key="7">
    <source>
        <dbReference type="EMBL" id="KIJ39890.1"/>
    </source>
</evidence>
<dbReference type="InterPro" id="IPR051681">
    <property type="entry name" value="Ser/Thr_Kinases-Pseudokinases"/>
</dbReference>
<feature type="compositionally biased region" description="Polar residues" evidence="5">
    <location>
        <begin position="333"/>
        <end position="343"/>
    </location>
</feature>
<dbReference type="SMART" id="SM00220">
    <property type="entry name" value="S_TKc"/>
    <property type="match status" value="1"/>
</dbReference>
<feature type="domain" description="Protein kinase" evidence="6">
    <location>
        <begin position="137"/>
        <end position="469"/>
    </location>
</feature>
<feature type="compositionally biased region" description="Polar residues" evidence="5">
    <location>
        <begin position="1"/>
        <end position="19"/>
    </location>
</feature>
<keyword evidence="8" id="KW-1185">Reference proteome</keyword>
<evidence type="ECO:0000256" key="1">
    <source>
        <dbReference type="ARBA" id="ARBA00022679"/>
    </source>
</evidence>
<evidence type="ECO:0000313" key="8">
    <source>
        <dbReference type="Proteomes" id="UP000054279"/>
    </source>
</evidence>
<organism evidence="7 8">
    <name type="scientific">Sphaerobolus stellatus (strain SS14)</name>
    <dbReference type="NCBI Taxonomy" id="990650"/>
    <lineage>
        <taxon>Eukaryota</taxon>
        <taxon>Fungi</taxon>
        <taxon>Dikarya</taxon>
        <taxon>Basidiomycota</taxon>
        <taxon>Agaricomycotina</taxon>
        <taxon>Agaricomycetes</taxon>
        <taxon>Phallomycetidae</taxon>
        <taxon>Geastrales</taxon>
        <taxon>Sphaerobolaceae</taxon>
        <taxon>Sphaerobolus</taxon>
    </lineage>
</organism>
<dbReference type="InterPro" id="IPR000719">
    <property type="entry name" value="Prot_kinase_dom"/>
</dbReference>
<keyword evidence="3" id="KW-0418">Kinase</keyword>
<dbReference type="InterPro" id="IPR011009">
    <property type="entry name" value="Kinase-like_dom_sf"/>
</dbReference>
<dbReference type="PANTHER" id="PTHR44329:SF288">
    <property type="entry name" value="MITOGEN-ACTIVATED PROTEIN KINASE KINASE KINASE 20"/>
    <property type="match status" value="1"/>
</dbReference>